<organism evidence="2 3">
    <name type="scientific">Solanum tuberosum</name>
    <name type="common">Potato</name>
    <dbReference type="NCBI Taxonomy" id="4113"/>
    <lineage>
        <taxon>Eukaryota</taxon>
        <taxon>Viridiplantae</taxon>
        <taxon>Streptophyta</taxon>
        <taxon>Embryophyta</taxon>
        <taxon>Tracheophyta</taxon>
        <taxon>Spermatophyta</taxon>
        <taxon>Magnoliopsida</taxon>
        <taxon>eudicotyledons</taxon>
        <taxon>Gunneridae</taxon>
        <taxon>Pentapetalae</taxon>
        <taxon>asterids</taxon>
        <taxon>lamiids</taxon>
        <taxon>Solanales</taxon>
        <taxon>Solanaceae</taxon>
        <taxon>Solanoideae</taxon>
        <taxon>Solaneae</taxon>
        <taxon>Solanum</taxon>
    </lineage>
</organism>
<evidence type="ECO:0000256" key="1">
    <source>
        <dbReference type="SAM" id="Coils"/>
    </source>
</evidence>
<dbReference type="InParanoid" id="M1DGV2"/>
<name>M1DGV2_SOLTU</name>
<dbReference type="AlphaFoldDB" id="M1DGV2"/>
<reference evidence="3" key="1">
    <citation type="journal article" date="2011" name="Nature">
        <title>Genome sequence and analysis of the tuber crop potato.</title>
        <authorList>
            <consortium name="The Potato Genome Sequencing Consortium"/>
        </authorList>
    </citation>
    <scope>NUCLEOTIDE SEQUENCE [LARGE SCALE GENOMIC DNA]</scope>
    <source>
        <strain evidence="3">cv. DM1-3 516 R44</strain>
    </source>
</reference>
<protein>
    <submittedName>
        <fullName evidence="2">Uncharacterized protein</fullName>
    </submittedName>
</protein>
<dbReference type="EnsemblPlants" id="PGSC0003DMT400088847">
    <property type="protein sequence ID" value="PGSC0003DMT400088847"/>
    <property type="gene ID" value="PGSC0003DMG400038418"/>
</dbReference>
<reference evidence="2" key="2">
    <citation type="submission" date="2015-06" db="UniProtKB">
        <authorList>
            <consortium name="EnsemblPlants"/>
        </authorList>
    </citation>
    <scope>IDENTIFICATION</scope>
    <source>
        <strain evidence="2">DM1-3 516 R44</strain>
    </source>
</reference>
<evidence type="ECO:0000313" key="3">
    <source>
        <dbReference type="Proteomes" id="UP000011115"/>
    </source>
</evidence>
<evidence type="ECO:0000313" key="2">
    <source>
        <dbReference type="EnsemblPlants" id="PGSC0003DMT400088847"/>
    </source>
</evidence>
<sequence length="115" mass="13621">MLTQMNFLTKKVTKLEEQSTKKDKHFPLHKYENGKKQESRQNEEVLSLIQHKIEEQDKVLKEIKENIEMLNQTTTSNSIINQLQDAQINQLIRRFFLQSNKESPNDTMADSEEED</sequence>
<keyword evidence="1" id="KW-0175">Coiled coil</keyword>
<dbReference type="Gramene" id="PGSC0003DMT400088847">
    <property type="protein sequence ID" value="PGSC0003DMT400088847"/>
    <property type="gene ID" value="PGSC0003DMG400038418"/>
</dbReference>
<dbReference type="PaxDb" id="4113-PGSC0003DMT400088847"/>
<dbReference type="Proteomes" id="UP000011115">
    <property type="component" value="Unassembled WGS sequence"/>
</dbReference>
<dbReference type="HOGENOM" id="CLU_029307_9_1_1"/>
<accession>M1DGV2</accession>
<feature type="coiled-coil region" evidence="1">
    <location>
        <begin position="46"/>
        <end position="73"/>
    </location>
</feature>
<keyword evidence="3" id="KW-1185">Reference proteome</keyword>
<proteinExistence type="predicted"/>